<dbReference type="Pfam" id="PF12171">
    <property type="entry name" value="zf-C2H2_jaz"/>
    <property type="match status" value="1"/>
</dbReference>
<keyword evidence="5" id="KW-0677">Repeat</keyword>
<dbReference type="PANTHER" id="PTHR13182:SF8">
    <property type="entry name" value="CYTOPLASMIC 60S SUBUNIT BIOGENESIS FACTOR ZNF622"/>
    <property type="match status" value="1"/>
</dbReference>
<dbReference type="AlphaFoldDB" id="A0A316ZJF7"/>
<comment type="similarity">
    <text evidence="8">Belongs to the REI1 family.</text>
</comment>
<gene>
    <name evidence="11" type="ORF">FA09DRAFT_327082</name>
</gene>
<keyword evidence="2" id="KW-0963">Cytoplasm</keyword>
<dbReference type="SMART" id="SM00355">
    <property type="entry name" value="ZnF_C2H2"/>
    <property type="match status" value="4"/>
</dbReference>
<dbReference type="InterPro" id="IPR041661">
    <property type="entry name" value="ZN622/Rei1/Reh1_Znf-C2H2"/>
</dbReference>
<protein>
    <recommendedName>
        <fullName evidence="10">C2H2-type domain-containing protein</fullName>
    </recommendedName>
</protein>
<dbReference type="InterPro" id="IPR040025">
    <property type="entry name" value="Znf622/Rei1/Reh1"/>
</dbReference>
<evidence type="ECO:0000256" key="7">
    <source>
        <dbReference type="ARBA" id="ARBA00022833"/>
    </source>
</evidence>
<evidence type="ECO:0000256" key="2">
    <source>
        <dbReference type="ARBA" id="ARBA00022490"/>
    </source>
</evidence>
<evidence type="ECO:0000256" key="8">
    <source>
        <dbReference type="ARBA" id="ARBA00034126"/>
    </source>
</evidence>
<dbReference type="InterPro" id="IPR003604">
    <property type="entry name" value="Matrin/U1-like-C_Znf_C2H2"/>
</dbReference>
<dbReference type="SUPFAM" id="SSF57667">
    <property type="entry name" value="beta-beta-alpha zinc fingers"/>
    <property type="match status" value="1"/>
</dbReference>
<feature type="compositionally biased region" description="Basic and acidic residues" evidence="9">
    <location>
        <begin position="387"/>
        <end position="401"/>
    </location>
</feature>
<dbReference type="PROSITE" id="PS00028">
    <property type="entry name" value="ZINC_FINGER_C2H2_1"/>
    <property type="match status" value="2"/>
</dbReference>
<feature type="region of interest" description="Disordered" evidence="9">
    <location>
        <begin position="381"/>
        <end position="417"/>
    </location>
</feature>
<dbReference type="InterPro" id="IPR013087">
    <property type="entry name" value="Znf_C2H2_type"/>
</dbReference>
<dbReference type="GeneID" id="37268810"/>
<comment type="subcellular location">
    <subcellularLocation>
        <location evidence="1">Cytoplasm</location>
    </subcellularLocation>
</comment>
<dbReference type="GO" id="GO:0003676">
    <property type="term" value="F:nucleic acid binding"/>
    <property type="evidence" value="ECO:0007669"/>
    <property type="project" value="InterPro"/>
</dbReference>
<proteinExistence type="inferred from homology"/>
<evidence type="ECO:0000313" key="12">
    <source>
        <dbReference type="Proteomes" id="UP000245946"/>
    </source>
</evidence>
<dbReference type="Pfam" id="PF12756">
    <property type="entry name" value="zf-C2H2_2"/>
    <property type="match status" value="1"/>
</dbReference>
<dbReference type="Proteomes" id="UP000245946">
    <property type="component" value="Unassembled WGS sequence"/>
</dbReference>
<dbReference type="InterPro" id="IPR022755">
    <property type="entry name" value="Znf_C2H2_jaz"/>
</dbReference>
<dbReference type="RefSeq" id="XP_025601401.1">
    <property type="nucleotide sequence ID" value="XM_025741266.1"/>
</dbReference>
<dbReference type="STRING" id="58919.A0A316ZJF7"/>
<keyword evidence="6" id="KW-0863">Zinc-finger</keyword>
<evidence type="ECO:0000256" key="3">
    <source>
        <dbReference type="ARBA" id="ARBA00022517"/>
    </source>
</evidence>
<keyword evidence="4" id="KW-0479">Metal-binding</keyword>
<reference evidence="11 12" key="1">
    <citation type="journal article" date="2018" name="Mol. Biol. Evol.">
        <title>Broad Genomic Sampling Reveals a Smut Pathogenic Ancestry of the Fungal Clade Ustilaginomycotina.</title>
        <authorList>
            <person name="Kijpornyongpan T."/>
            <person name="Mondo S.J."/>
            <person name="Barry K."/>
            <person name="Sandor L."/>
            <person name="Lee J."/>
            <person name="Lipzen A."/>
            <person name="Pangilinan J."/>
            <person name="LaButti K."/>
            <person name="Hainaut M."/>
            <person name="Henrissat B."/>
            <person name="Grigoriev I.V."/>
            <person name="Spatafora J.W."/>
            <person name="Aime M.C."/>
        </authorList>
    </citation>
    <scope>NUCLEOTIDE SEQUENCE [LARGE SCALE GENOMIC DNA]</scope>
    <source>
        <strain evidence="11 12">MCA 4186</strain>
    </source>
</reference>
<dbReference type="PANTHER" id="PTHR13182">
    <property type="entry name" value="ZINC FINGER PROTEIN 622"/>
    <property type="match status" value="1"/>
</dbReference>
<evidence type="ECO:0000259" key="10">
    <source>
        <dbReference type="PROSITE" id="PS00028"/>
    </source>
</evidence>
<dbReference type="GO" id="GO:0008270">
    <property type="term" value="F:zinc ion binding"/>
    <property type="evidence" value="ECO:0007669"/>
    <property type="project" value="UniProtKB-KW"/>
</dbReference>
<organism evidence="11 12">
    <name type="scientific">Tilletiopsis washingtonensis</name>
    <dbReference type="NCBI Taxonomy" id="58919"/>
    <lineage>
        <taxon>Eukaryota</taxon>
        <taxon>Fungi</taxon>
        <taxon>Dikarya</taxon>
        <taxon>Basidiomycota</taxon>
        <taxon>Ustilaginomycotina</taxon>
        <taxon>Exobasidiomycetes</taxon>
        <taxon>Entylomatales</taxon>
        <taxon>Entylomatales incertae sedis</taxon>
        <taxon>Tilletiopsis</taxon>
    </lineage>
</organism>
<dbReference type="GO" id="GO:0005737">
    <property type="term" value="C:cytoplasm"/>
    <property type="evidence" value="ECO:0007669"/>
    <property type="project" value="UniProtKB-SubCell"/>
</dbReference>
<evidence type="ECO:0000256" key="1">
    <source>
        <dbReference type="ARBA" id="ARBA00004496"/>
    </source>
</evidence>
<dbReference type="EMBL" id="KZ819283">
    <property type="protein sequence ID" value="PWO01123.1"/>
    <property type="molecule type" value="Genomic_DNA"/>
</dbReference>
<keyword evidence="7" id="KW-0862">Zinc</keyword>
<feature type="domain" description="C2H2-type" evidence="10">
    <location>
        <begin position="80"/>
        <end position="102"/>
    </location>
</feature>
<dbReference type="OrthoDB" id="19329at2759"/>
<dbReference type="InterPro" id="IPR036236">
    <property type="entry name" value="Znf_C2H2_sf"/>
</dbReference>
<evidence type="ECO:0000313" key="11">
    <source>
        <dbReference type="EMBL" id="PWO01123.1"/>
    </source>
</evidence>
<accession>A0A316ZJF7</accession>
<dbReference type="SMART" id="SM00451">
    <property type="entry name" value="ZnF_U1"/>
    <property type="match status" value="2"/>
</dbReference>
<feature type="domain" description="C2H2-type" evidence="10">
    <location>
        <begin position="17"/>
        <end position="39"/>
    </location>
</feature>
<feature type="region of interest" description="Disordered" evidence="9">
    <location>
        <begin position="296"/>
        <end position="331"/>
    </location>
</feature>
<dbReference type="GO" id="GO:0030687">
    <property type="term" value="C:preribosome, large subunit precursor"/>
    <property type="evidence" value="ECO:0007669"/>
    <property type="project" value="TreeGrafter"/>
</dbReference>
<keyword evidence="12" id="KW-1185">Reference proteome</keyword>
<dbReference type="Gene3D" id="3.30.160.60">
    <property type="entry name" value="Classic Zinc Finger"/>
    <property type="match status" value="1"/>
</dbReference>
<name>A0A316ZJF7_9BASI</name>
<evidence type="ECO:0000256" key="5">
    <source>
        <dbReference type="ARBA" id="ARBA00022737"/>
    </source>
</evidence>
<dbReference type="GO" id="GO:0042273">
    <property type="term" value="P:ribosomal large subunit biogenesis"/>
    <property type="evidence" value="ECO:0007669"/>
    <property type="project" value="TreeGrafter"/>
</dbReference>
<sequence>MSAATSSAGPSAPMWTCLSCSIGFPSPDAQREHYRSDLHRYNMKRRVAGLPAVRQDVFASKVSEMQGAAEGGKKEESDRCEACAKSFSSANAYRSHVASRKHKETEAAFQAKGAAGPSTVKAGVVSGEGDAALDDIKDLSNALSASSTNAAASAAVRNGSLEVSEDATEQEIEAAIDMRIASAKRIDPRTTCIFCLQHPFASLDESLEHMQRAHGLYVPEREYLTDLPGLMLYLADKVAVGHLCLMCNGRGRGFATAEAARKHMLDKSHCKIAYEQDDDVMELSDFYDFTSSYPDAEWEDASGSEVGSDDEMVDGDADEEESDLPKSNGIRYGDSEMELVLPSGKSLGHRSMRRYYNQNLRPSNDAPASAGNGSALAHRLAHHAARRERDGENGDLLHERGGQVVKARNRGEARDAKRHITEFRDVKQREMYRTKVAYKANSQKHFRDPLLQ</sequence>
<evidence type="ECO:0000256" key="4">
    <source>
        <dbReference type="ARBA" id="ARBA00022723"/>
    </source>
</evidence>
<evidence type="ECO:0000256" key="6">
    <source>
        <dbReference type="ARBA" id="ARBA00022771"/>
    </source>
</evidence>
<feature type="compositionally biased region" description="Acidic residues" evidence="9">
    <location>
        <begin position="296"/>
        <end position="322"/>
    </location>
</feature>
<keyword evidence="3" id="KW-0690">Ribosome biogenesis</keyword>
<evidence type="ECO:0000256" key="9">
    <source>
        <dbReference type="SAM" id="MobiDB-lite"/>
    </source>
</evidence>